<dbReference type="SUPFAM" id="SSF56954">
    <property type="entry name" value="Outer membrane efflux proteins (OEP)"/>
    <property type="match status" value="1"/>
</dbReference>
<dbReference type="PANTHER" id="PTHR30203">
    <property type="entry name" value="OUTER MEMBRANE CATION EFFLUX PROTEIN"/>
    <property type="match status" value="1"/>
</dbReference>
<evidence type="ECO:0000256" key="3">
    <source>
        <dbReference type="ARBA" id="ARBA00022452"/>
    </source>
</evidence>
<protein>
    <submittedName>
        <fullName evidence="7">TolC family protein</fullName>
    </submittedName>
</protein>
<name>A0ABZ2W429_9GAMM</name>
<keyword evidence="3" id="KW-0472">Membrane</keyword>
<sequence>MFNVLFLARRKNRRAVVLWFLLSCTVPVSAMGQSQGIWTLEDSIRRVVEIAPEIRGAQAAVGARQGALQQAGVWPNPQIELRADDSIGKDAGTGGTDFTQFAISQPLPLSGRLGHQQAVAGAALDAARAEQSYQQIRLETQVAQRYHSLQLALGRLRLAQQRLQLADDLQNTGRRRAQAGELSELERLRMDLIREAAQQALNSAEGAYNEALSRFRVYLGLSGETTPQLTSLKPFGLVPALEQLQAGMANHPALLAAKHRVEAARSGVDLARAERLPDLSLSVFREQDLLNGRRQDVTGIGLGITIPLWDRNSGRIGEARAQVIEGQSELQVLERDLDSRLRQSYLNLNQLVKQGEHYRTRVFQPAQKVFELTRKAYASGEVEILSVIDANNTYFDAHERYLELLQEAWLEAADLRLAAGRALVATEQDTDNE</sequence>
<keyword evidence="5" id="KW-0175">Coiled coil</keyword>
<evidence type="ECO:0000313" key="8">
    <source>
        <dbReference type="Proteomes" id="UP001475781"/>
    </source>
</evidence>
<comment type="similarity">
    <text evidence="2">Belongs to the outer membrane factor (OMF) (TC 1.B.17) family.</text>
</comment>
<dbReference type="Pfam" id="PF02321">
    <property type="entry name" value="OEP"/>
    <property type="match status" value="2"/>
</dbReference>
<dbReference type="Proteomes" id="UP001475781">
    <property type="component" value="Chromosome"/>
</dbReference>
<accession>A0ABZ2W429</accession>
<evidence type="ECO:0000313" key="7">
    <source>
        <dbReference type="EMBL" id="WZF89379.1"/>
    </source>
</evidence>
<dbReference type="EMBL" id="CP101118">
    <property type="protein sequence ID" value="WZF89379.1"/>
    <property type="molecule type" value="Genomic_DNA"/>
</dbReference>
<dbReference type="InterPro" id="IPR003423">
    <property type="entry name" value="OMP_efflux"/>
</dbReference>
<keyword evidence="3" id="KW-1134">Transmembrane beta strand</keyword>
<keyword evidence="3" id="KW-0812">Transmembrane</keyword>
<feature type="coiled-coil region" evidence="5">
    <location>
        <begin position="182"/>
        <end position="214"/>
    </location>
</feature>
<dbReference type="InterPro" id="IPR010131">
    <property type="entry name" value="MdtP/NodT-like"/>
</dbReference>
<feature type="chain" id="PRO_5046096069" evidence="6">
    <location>
        <begin position="31"/>
        <end position="433"/>
    </location>
</feature>
<dbReference type="RefSeq" id="WP_341582113.1">
    <property type="nucleotide sequence ID" value="NZ_CP101118.1"/>
</dbReference>
<organism evidence="7 8">
    <name type="scientific">Marinobacter metalliresistant</name>
    <dbReference type="NCBI Taxonomy" id="2961995"/>
    <lineage>
        <taxon>Bacteria</taxon>
        <taxon>Pseudomonadati</taxon>
        <taxon>Pseudomonadota</taxon>
        <taxon>Gammaproteobacteria</taxon>
        <taxon>Pseudomonadales</taxon>
        <taxon>Marinobacteraceae</taxon>
        <taxon>Marinobacter</taxon>
    </lineage>
</organism>
<keyword evidence="6" id="KW-0732">Signal</keyword>
<evidence type="ECO:0000256" key="4">
    <source>
        <dbReference type="ARBA" id="ARBA00023237"/>
    </source>
</evidence>
<evidence type="ECO:0000256" key="1">
    <source>
        <dbReference type="ARBA" id="ARBA00004442"/>
    </source>
</evidence>
<dbReference type="Gene3D" id="1.20.1600.10">
    <property type="entry name" value="Outer membrane efflux proteins (OEP)"/>
    <property type="match status" value="1"/>
</dbReference>
<gene>
    <name evidence="7" type="ORF">NLK58_03970</name>
</gene>
<comment type="subcellular location">
    <subcellularLocation>
        <location evidence="1">Cell outer membrane</location>
    </subcellularLocation>
</comment>
<keyword evidence="4" id="KW-0998">Cell outer membrane</keyword>
<evidence type="ECO:0000256" key="5">
    <source>
        <dbReference type="SAM" id="Coils"/>
    </source>
</evidence>
<evidence type="ECO:0000256" key="6">
    <source>
        <dbReference type="SAM" id="SignalP"/>
    </source>
</evidence>
<feature type="signal peptide" evidence="6">
    <location>
        <begin position="1"/>
        <end position="30"/>
    </location>
</feature>
<reference evidence="7 8" key="1">
    <citation type="submission" date="2022-07" db="EMBL/GenBank/DDBJ databases">
        <title>A copper resistant bacterium isolated from sediment samples of deep sea hydrothermal areas.</title>
        <authorList>
            <person name="Zeng X."/>
        </authorList>
    </citation>
    <scope>NUCLEOTIDE SEQUENCE [LARGE SCALE GENOMIC DNA]</scope>
    <source>
        <strain evidence="8">CuT 6</strain>
    </source>
</reference>
<keyword evidence="8" id="KW-1185">Reference proteome</keyword>
<evidence type="ECO:0000256" key="2">
    <source>
        <dbReference type="ARBA" id="ARBA00007613"/>
    </source>
</evidence>
<proteinExistence type="inferred from homology"/>
<dbReference type="PANTHER" id="PTHR30203:SF24">
    <property type="entry name" value="BLR4935 PROTEIN"/>
    <property type="match status" value="1"/>
</dbReference>